<dbReference type="Proteomes" id="UP000675968">
    <property type="component" value="Unassembled WGS sequence"/>
</dbReference>
<evidence type="ECO:0000313" key="2">
    <source>
        <dbReference type="EMBL" id="MBS3062137.1"/>
    </source>
</evidence>
<name>A0A8T4L680_9ARCH</name>
<dbReference type="AlphaFoldDB" id="A0A8T4L680"/>
<reference evidence="2" key="2">
    <citation type="submission" date="2021-05" db="EMBL/GenBank/DDBJ databases">
        <title>Protein family content uncovers lineage relationships and bacterial pathway maintenance mechanisms in DPANN archaea.</title>
        <authorList>
            <person name="Castelle C.J."/>
            <person name="Meheust R."/>
            <person name="Jaffe A.L."/>
            <person name="Seitz K."/>
            <person name="Gong X."/>
            <person name="Baker B.J."/>
            <person name="Banfield J.F."/>
        </authorList>
    </citation>
    <scope>NUCLEOTIDE SEQUENCE</scope>
    <source>
        <strain evidence="2">RIFCSPLOWO2_01_FULL_AR10_48_17</strain>
    </source>
</reference>
<protein>
    <submittedName>
        <fullName evidence="2">Uncharacterized protein</fullName>
    </submittedName>
</protein>
<evidence type="ECO:0000256" key="1">
    <source>
        <dbReference type="SAM" id="MobiDB-lite"/>
    </source>
</evidence>
<proteinExistence type="predicted"/>
<sequence length="45" mass="5055">MKNPNMTFAPQRIASPPFNGFDDPIDTTLPEPDLIPDNIPWEDGE</sequence>
<accession>A0A8T4L680</accession>
<gene>
    <name evidence="2" type="ORF">J4215_06145</name>
</gene>
<comment type="caution">
    <text evidence="2">The sequence shown here is derived from an EMBL/GenBank/DDBJ whole genome shotgun (WGS) entry which is preliminary data.</text>
</comment>
<reference evidence="2" key="1">
    <citation type="submission" date="2021-03" db="EMBL/GenBank/DDBJ databases">
        <authorList>
            <person name="Jaffe A."/>
        </authorList>
    </citation>
    <scope>NUCLEOTIDE SEQUENCE</scope>
    <source>
        <strain evidence="2">RIFCSPLOWO2_01_FULL_AR10_48_17</strain>
    </source>
</reference>
<organism evidence="2 3">
    <name type="scientific">Candidatus Iainarchaeum sp</name>
    <dbReference type="NCBI Taxonomy" id="3101447"/>
    <lineage>
        <taxon>Archaea</taxon>
        <taxon>Candidatus Iainarchaeota</taxon>
        <taxon>Candidatus Iainarchaeia</taxon>
        <taxon>Candidatus Iainarchaeales</taxon>
        <taxon>Candidatus Iainarchaeaceae</taxon>
        <taxon>Candidatus Iainarchaeum</taxon>
    </lineage>
</organism>
<evidence type="ECO:0000313" key="3">
    <source>
        <dbReference type="Proteomes" id="UP000675968"/>
    </source>
</evidence>
<feature type="region of interest" description="Disordered" evidence="1">
    <location>
        <begin position="1"/>
        <end position="45"/>
    </location>
</feature>
<dbReference type="EMBL" id="JAGVWC010000012">
    <property type="protein sequence ID" value="MBS3062137.1"/>
    <property type="molecule type" value="Genomic_DNA"/>
</dbReference>